<organism evidence="9 10">
    <name type="scientific">Ricinus communis</name>
    <name type="common">Castor bean</name>
    <dbReference type="NCBI Taxonomy" id="3988"/>
    <lineage>
        <taxon>Eukaryota</taxon>
        <taxon>Viridiplantae</taxon>
        <taxon>Streptophyta</taxon>
        <taxon>Embryophyta</taxon>
        <taxon>Tracheophyta</taxon>
        <taxon>Spermatophyta</taxon>
        <taxon>Magnoliopsida</taxon>
        <taxon>eudicotyledons</taxon>
        <taxon>Gunneridae</taxon>
        <taxon>Pentapetalae</taxon>
        <taxon>rosids</taxon>
        <taxon>fabids</taxon>
        <taxon>Malpighiales</taxon>
        <taxon>Euphorbiaceae</taxon>
        <taxon>Acalyphoideae</taxon>
        <taxon>Acalypheae</taxon>
        <taxon>Ricinus</taxon>
    </lineage>
</organism>
<dbReference type="EC" id="5.2.1.8" evidence="3"/>
<protein>
    <recommendedName>
        <fullName evidence="3">peptidylprolyl isomerase</fullName>
        <ecNumber evidence="3">5.2.1.8</ecNumber>
    </recommendedName>
</protein>
<keyword evidence="5" id="KW-0143">Chaperone</keyword>
<feature type="domain" description="Trigger factor ribosome-binding bacterial" evidence="8">
    <location>
        <begin position="65"/>
        <end position="182"/>
    </location>
</feature>
<accession>B9SX51</accession>
<dbReference type="GO" id="GO:0044183">
    <property type="term" value="F:protein folding chaperone"/>
    <property type="evidence" value="ECO:0000318"/>
    <property type="project" value="GO_Central"/>
</dbReference>
<dbReference type="eggNOG" id="ENOG502RYN3">
    <property type="taxonomic scope" value="Eukaryota"/>
</dbReference>
<dbReference type="Proteomes" id="UP000008311">
    <property type="component" value="Unassembled WGS sequence"/>
</dbReference>
<dbReference type="FunFam" id="3.30.70.1050:FF:000004">
    <property type="entry name" value="Trigger factor"/>
    <property type="match status" value="1"/>
</dbReference>
<dbReference type="PANTHER" id="PTHR30560:SF5">
    <property type="entry name" value="OS09G0515400 PROTEIN"/>
    <property type="match status" value="1"/>
</dbReference>
<dbReference type="InterPro" id="IPR005215">
    <property type="entry name" value="Trig_fac"/>
</dbReference>
<dbReference type="InterPro" id="IPR008881">
    <property type="entry name" value="Trigger_fac_ribosome-bd_bac"/>
</dbReference>
<comment type="catalytic activity">
    <reaction evidence="1">
        <text>[protein]-peptidylproline (omega=180) = [protein]-peptidylproline (omega=0)</text>
        <dbReference type="Rhea" id="RHEA:16237"/>
        <dbReference type="Rhea" id="RHEA-COMP:10747"/>
        <dbReference type="Rhea" id="RHEA-COMP:10748"/>
        <dbReference type="ChEBI" id="CHEBI:83833"/>
        <dbReference type="ChEBI" id="CHEBI:83834"/>
        <dbReference type="EC" id="5.2.1.8"/>
    </reaction>
</comment>
<reference evidence="10" key="1">
    <citation type="journal article" date="2010" name="Nat. Biotechnol.">
        <title>Draft genome sequence of the oilseed species Ricinus communis.</title>
        <authorList>
            <person name="Chan A.P."/>
            <person name="Crabtree J."/>
            <person name="Zhao Q."/>
            <person name="Lorenzi H."/>
            <person name="Orvis J."/>
            <person name="Puiu D."/>
            <person name="Melake-Berhan A."/>
            <person name="Jones K.M."/>
            <person name="Redman J."/>
            <person name="Chen G."/>
            <person name="Cahoon E.B."/>
            <person name="Gedil M."/>
            <person name="Stanke M."/>
            <person name="Haas B.J."/>
            <person name="Wortman J.R."/>
            <person name="Fraser-Liggett C.M."/>
            <person name="Ravel J."/>
            <person name="Rabinowicz P.D."/>
        </authorList>
    </citation>
    <scope>NUCLEOTIDE SEQUENCE [LARGE SCALE GENOMIC DNA]</scope>
    <source>
        <strain evidence="10">cv. Hale</strain>
    </source>
</reference>
<dbReference type="PANTHER" id="PTHR30560">
    <property type="entry name" value="TRIGGER FACTOR CHAPERONE AND PEPTIDYL-PROLYL CIS/TRANS ISOMERASE"/>
    <property type="match status" value="1"/>
</dbReference>
<dbReference type="EMBL" id="EQ974217">
    <property type="protein sequence ID" value="EEF31800.1"/>
    <property type="molecule type" value="Genomic_DNA"/>
</dbReference>
<gene>
    <name evidence="9" type="ORF">RCOM_0547660</name>
</gene>
<evidence type="ECO:0000259" key="8">
    <source>
        <dbReference type="Pfam" id="PF05697"/>
    </source>
</evidence>
<evidence type="ECO:0000256" key="4">
    <source>
        <dbReference type="ARBA" id="ARBA00023110"/>
    </source>
</evidence>
<comment type="similarity">
    <text evidence="2">Belongs to the FKBP-type PPIase family. Tig subfamily.</text>
</comment>
<evidence type="ECO:0000313" key="9">
    <source>
        <dbReference type="EMBL" id="EEF31800.1"/>
    </source>
</evidence>
<evidence type="ECO:0000256" key="3">
    <source>
        <dbReference type="ARBA" id="ARBA00013194"/>
    </source>
</evidence>
<dbReference type="STRING" id="3988.B9SX51"/>
<sequence>MPSLRTLLASPPHLFLIEQETPLKDIVENHRCLTPVCAVLSDMQDIGVGASSSQFEQFSVMASSTNEPRELRISVEVSGVKTRAIFDNVFEKMVAAAQPIPGFRRVKGGKTPDIPRDILLEVLGPSKVYKEVIKKVINSTVAKYVEKEGLKVSKDLRIEQSFEDLEETFEPDAKFSFDAVIQLLKSE</sequence>
<dbReference type="GO" id="GO:0003755">
    <property type="term" value="F:peptidyl-prolyl cis-trans isomerase activity"/>
    <property type="evidence" value="ECO:0000318"/>
    <property type="project" value="GO_Central"/>
</dbReference>
<dbReference type="InParanoid" id="B9SX51"/>
<proteinExistence type="inferred from homology"/>
<evidence type="ECO:0000256" key="7">
    <source>
        <dbReference type="ARBA" id="ARBA00024849"/>
    </source>
</evidence>
<dbReference type="Pfam" id="PF05697">
    <property type="entry name" value="Trigger_N"/>
    <property type="match status" value="1"/>
</dbReference>
<dbReference type="FunCoup" id="B9SX51">
    <property type="interactions" value="1639"/>
</dbReference>
<dbReference type="GO" id="GO:0015031">
    <property type="term" value="P:protein transport"/>
    <property type="evidence" value="ECO:0007669"/>
    <property type="project" value="InterPro"/>
</dbReference>
<comment type="function">
    <text evidence="7">Involved in protein export. Acts as a chaperone by maintaining the newly synthesized protein in an open conformation. Functions as a peptidyl-prolyl cis-trans isomerase.</text>
</comment>
<evidence type="ECO:0000256" key="6">
    <source>
        <dbReference type="ARBA" id="ARBA00023235"/>
    </source>
</evidence>
<evidence type="ECO:0000256" key="1">
    <source>
        <dbReference type="ARBA" id="ARBA00000971"/>
    </source>
</evidence>
<dbReference type="Gene3D" id="3.30.70.1050">
    <property type="entry name" value="Trigger factor ribosome-binding domain"/>
    <property type="match status" value="1"/>
</dbReference>
<keyword evidence="10" id="KW-1185">Reference proteome</keyword>
<keyword evidence="6" id="KW-0413">Isomerase</keyword>
<name>B9SX51_RICCO</name>
<dbReference type="InterPro" id="IPR036611">
    <property type="entry name" value="Trigger_fac_ribosome-bd_sf"/>
</dbReference>
<keyword evidence="4" id="KW-0697">Rotamase</keyword>
<dbReference type="GO" id="GO:0043022">
    <property type="term" value="F:ribosome binding"/>
    <property type="evidence" value="ECO:0000318"/>
    <property type="project" value="GO_Central"/>
</dbReference>
<evidence type="ECO:0000256" key="2">
    <source>
        <dbReference type="ARBA" id="ARBA00005464"/>
    </source>
</evidence>
<evidence type="ECO:0000256" key="5">
    <source>
        <dbReference type="ARBA" id="ARBA00023186"/>
    </source>
</evidence>
<dbReference type="GO" id="GO:0051083">
    <property type="term" value="P:'de novo' cotranslational protein folding"/>
    <property type="evidence" value="ECO:0000318"/>
    <property type="project" value="GO_Central"/>
</dbReference>
<dbReference type="AlphaFoldDB" id="B9SX51"/>
<evidence type="ECO:0000313" key="10">
    <source>
        <dbReference type="Proteomes" id="UP000008311"/>
    </source>
</evidence>
<dbReference type="GO" id="GO:0043335">
    <property type="term" value="P:protein unfolding"/>
    <property type="evidence" value="ECO:0000318"/>
    <property type="project" value="GO_Central"/>
</dbReference>
<dbReference type="SUPFAM" id="SSF102735">
    <property type="entry name" value="Trigger factor ribosome-binding domain"/>
    <property type="match status" value="1"/>
</dbReference>